<evidence type="ECO:0000313" key="2">
    <source>
        <dbReference type="EMBL" id="KAF4618598.1"/>
    </source>
</evidence>
<evidence type="ECO:0000256" key="1">
    <source>
        <dbReference type="SAM" id="MobiDB-lite"/>
    </source>
</evidence>
<organism evidence="2 3">
    <name type="scientific">Agrocybe pediades</name>
    <dbReference type="NCBI Taxonomy" id="84607"/>
    <lineage>
        <taxon>Eukaryota</taxon>
        <taxon>Fungi</taxon>
        <taxon>Dikarya</taxon>
        <taxon>Basidiomycota</taxon>
        <taxon>Agaricomycotina</taxon>
        <taxon>Agaricomycetes</taxon>
        <taxon>Agaricomycetidae</taxon>
        <taxon>Agaricales</taxon>
        <taxon>Agaricineae</taxon>
        <taxon>Strophariaceae</taxon>
        <taxon>Agrocybe</taxon>
    </lineage>
</organism>
<feature type="compositionally biased region" description="Polar residues" evidence="1">
    <location>
        <begin position="29"/>
        <end position="49"/>
    </location>
</feature>
<name>A0A8H4VQH1_9AGAR</name>
<evidence type="ECO:0000313" key="3">
    <source>
        <dbReference type="Proteomes" id="UP000521872"/>
    </source>
</evidence>
<dbReference type="Proteomes" id="UP000521872">
    <property type="component" value="Unassembled WGS sequence"/>
</dbReference>
<accession>A0A8H4VQH1</accession>
<dbReference type="AlphaFoldDB" id="A0A8H4VQH1"/>
<reference evidence="2 3" key="1">
    <citation type="submission" date="2019-12" db="EMBL/GenBank/DDBJ databases">
        <authorList>
            <person name="Floudas D."/>
            <person name="Bentzer J."/>
            <person name="Ahren D."/>
            <person name="Johansson T."/>
            <person name="Persson P."/>
            <person name="Tunlid A."/>
        </authorList>
    </citation>
    <scope>NUCLEOTIDE SEQUENCE [LARGE SCALE GENOMIC DNA]</scope>
    <source>
        <strain evidence="2 3">CBS 102.39</strain>
    </source>
</reference>
<dbReference type="EMBL" id="JAACJL010000017">
    <property type="protein sequence ID" value="KAF4618598.1"/>
    <property type="molecule type" value="Genomic_DNA"/>
</dbReference>
<proteinExistence type="predicted"/>
<keyword evidence="3" id="KW-1185">Reference proteome</keyword>
<sequence length="150" mass="15633">MPRNNCTSLVAHSMMVALKSQKLQRGREPQSNVAPARQDSYSVPNSGSSALEPIHVETRAIKAHIDDDSCGAGVRSVLAVVRGAEGCSVLAPVNTPYSVGPAEVLANTSLADLDSVVEYLRAESIASDDAVVKVDVCCDAGLGGCRGEHD</sequence>
<feature type="region of interest" description="Disordered" evidence="1">
    <location>
        <begin position="21"/>
        <end position="49"/>
    </location>
</feature>
<gene>
    <name evidence="2" type="ORF">D9613_009669</name>
</gene>
<protein>
    <submittedName>
        <fullName evidence="2">Uncharacterized protein</fullName>
    </submittedName>
</protein>
<comment type="caution">
    <text evidence="2">The sequence shown here is derived from an EMBL/GenBank/DDBJ whole genome shotgun (WGS) entry which is preliminary data.</text>
</comment>